<dbReference type="GeneID" id="87826426"/>
<dbReference type="EMBL" id="MU853261">
    <property type="protein sequence ID" value="KAK4118734.1"/>
    <property type="molecule type" value="Genomic_DNA"/>
</dbReference>
<sequence>MGSTYPPQGTTTRLTAADEDASAKAAGENVAKQAFHEWPNEAGFDGLTEHRGPIELKVKGNIPTWAAGSLYRTGPGQCKVEDTKSGTVHISHWFDGLAHTHRFDIVSEGPTVRVYYSSRRQSDKATADIKAAGTLRSISFGQKIDPCVGLLGKFMSVFHKRPDLYNVNVTVNVNSPIFKSPAKTAADVQGHRVTSIVLATDAAVMCEIDPKTMDPLNFPKHCKLHPDLKGPLGAAHGKLDPETGDYINYNLDLGKQPMYRIFRVSAATGKTDILATILFKAAYIHSFFLTQNYIVLCVPVAYYKWNGLKILLEGNLLDSFKCFDPSDTCRWFVVDRRHGRGVVAEFASPARFFFHSVNAFEEVSTGDILCDVIDYPNRYIIDGAYYDVLLNRNGKTAAFWTGQQTHQSFPQLSRYRLPKQAFTTSPQVKLLPSSPQIVMQIPSPHAGDMPTINPLYRCRRHRYAYMLVSRGLSTLFDAIAKMDVDRREVLRWEGPRGHTPGEAVFVPRPRTEDNGDEVREEEEEDDGVLLSIVLDGENRTSYLLCLDARTMTELGSADCEFAVAVGLHGRHVTVE</sequence>
<feature type="binding site" evidence="5">
    <location>
        <position position="355"/>
    </location>
    <ligand>
        <name>Fe cation</name>
        <dbReference type="ChEBI" id="CHEBI:24875"/>
        <note>catalytic</note>
    </ligand>
</feature>
<comment type="similarity">
    <text evidence="1">Belongs to the carotenoid oxygenase family.</text>
</comment>
<feature type="binding site" evidence="5">
    <location>
        <position position="568"/>
    </location>
    <ligand>
        <name>Fe cation</name>
        <dbReference type="ChEBI" id="CHEBI:24875"/>
        <note>catalytic</note>
    </ligand>
</feature>
<dbReference type="GO" id="GO:0010436">
    <property type="term" value="F:carotenoid dioxygenase activity"/>
    <property type="evidence" value="ECO:0007669"/>
    <property type="project" value="TreeGrafter"/>
</dbReference>
<dbReference type="PANTHER" id="PTHR10543:SF24">
    <property type="entry name" value="CAROTENOID ISOMEROOXYGENASE"/>
    <property type="match status" value="1"/>
</dbReference>
<evidence type="ECO:0000256" key="3">
    <source>
        <dbReference type="ARBA" id="ARBA00023002"/>
    </source>
</evidence>
<keyword evidence="6" id="KW-0223">Dioxygenase</keyword>
<evidence type="ECO:0000256" key="1">
    <source>
        <dbReference type="ARBA" id="ARBA00006787"/>
    </source>
</evidence>
<dbReference type="GO" id="GO:0016121">
    <property type="term" value="P:carotene catabolic process"/>
    <property type="evidence" value="ECO:0007669"/>
    <property type="project" value="TreeGrafter"/>
</dbReference>
<comment type="cofactor">
    <cofactor evidence="5">
        <name>Fe(2+)</name>
        <dbReference type="ChEBI" id="CHEBI:29033"/>
    </cofactor>
    <text evidence="5">Binds 1 Fe(2+) ion per subunit.</text>
</comment>
<feature type="binding site" evidence="5">
    <location>
        <position position="236"/>
    </location>
    <ligand>
        <name>Fe cation</name>
        <dbReference type="ChEBI" id="CHEBI:24875"/>
        <note>catalytic</note>
    </ligand>
</feature>
<keyword evidence="4 5" id="KW-0408">Iron</keyword>
<keyword evidence="3" id="KW-0560">Oxidoreductase</keyword>
<protein>
    <submittedName>
        <fullName evidence="6">Carotenoid cleavage dioxygenase 1</fullName>
    </submittedName>
</protein>
<organism evidence="6 7">
    <name type="scientific">Parathielavia appendiculata</name>
    <dbReference type="NCBI Taxonomy" id="2587402"/>
    <lineage>
        <taxon>Eukaryota</taxon>
        <taxon>Fungi</taxon>
        <taxon>Dikarya</taxon>
        <taxon>Ascomycota</taxon>
        <taxon>Pezizomycotina</taxon>
        <taxon>Sordariomycetes</taxon>
        <taxon>Sordariomycetidae</taxon>
        <taxon>Sordariales</taxon>
        <taxon>Chaetomiaceae</taxon>
        <taxon>Parathielavia</taxon>
    </lineage>
</organism>
<feature type="binding site" evidence="5">
    <location>
        <position position="285"/>
    </location>
    <ligand>
        <name>Fe cation</name>
        <dbReference type="ChEBI" id="CHEBI:24875"/>
        <note>catalytic</note>
    </ligand>
</feature>
<dbReference type="Proteomes" id="UP001302602">
    <property type="component" value="Unassembled WGS sequence"/>
</dbReference>
<evidence type="ECO:0000313" key="6">
    <source>
        <dbReference type="EMBL" id="KAK4118734.1"/>
    </source>
</evidence>
<reference evidence="6" key="1">
    <citation type="journal article" date="2023" name="Mol. Phylogenet. Evol.">
        <title>Genome-scale phylogeny and comparative genomics of the fungal order Sordariales.</title>
        <authorList>
            <person name="Hensen N."/>
            <person name="Bonometti L."/>
            <person name="Westerberg I."/>
            <person name="Brannstrom I.O."/>
            <person name="Guillou S."/>
            <person name="Cros-Aarteil S."/>
            <person name="Calhoun S."/>
            <person name="Haridas S."/>
            <person name="Kuo A."/>
            <person name="Mondo S."/>
            <person name="Pangilinan J."/>
            <person name="Riley R."/>
            <person name="LaButti K."/>
            <person name="Andreopoulos B."/>
            <person name="Lipzen A."/>
            <person name="Chen C."/>
            <person name="Yan M."/>
            <person name="Daum C."/>
            <person name="Ng V."/>
            <person name="Clum A."/>
            <person name="Steindorff A."/>
            <person name="Ohm R.A."/>
            <person name="Martin F."/>
            <person name="Silar P."/>
            <person name="Natvig D.O."/>
            <person name="Lalanne C."/>
            <person name="Gautier V."/>
            <person name="Ament-Velasquez S.L."/>
            <person name="Kruys A."/>
            <person name="Hutchinson M.I."/>
            <person name="Powell A.J."/>
            <person name="Barry K."/>
            <person name="Miller A.N."/>
            <person name="Grigoriev I.V."/>
            <person name="Debuchy R."/>
            <person name="Gladieux P."/>
            <person name="Hiltunen Thoren M."/>
            <person name="Johannesson H."/>
        </authorList>
    </citation>
    <scope>NUCLEOTIDE SEQUENCE</scope>
    <source>
        <strain evidence="6">CBS 731.68</strain>
    </source>
</reference>
<dbReference type="Pfam" id="PF03055">
    <property type="entry name" value="RPE65"/>
    <property type="match status" value="1"/>
</dbReference>
<evidence type="ECO:0000256" key="4">
    <source>
        <dbReference type="ARBA" id="ARBA00023004"/>
    </source>
</evidence>
<dbReference type="InterPro" id="IPR004294">
    <property type="entry name" value="Carotenoid_Oase"/>
</dbReference>
<name>A0AAN6YZU0_9PEZI</name>
<dbReference type="AlphaFoldDB" id="A0AAN6YZU0"/>
<dbReference type="PANTHER" id="PTHR10543">
    <property type="entry name" value="BETA-CAROTENE DIOXYGENASE"/>
    <property type="match status" value="1"/>
</dbReference>
<evidence type="ECO:0000256" key="5">
    <source>
        <dbReference type="PIRSR" id="PIRSR604294-1"/>
    </source>
</evidence>
<evidence type="ECO:0000313" key="7">
    <source>
        <dbReference type="Proteomes" id="UP001302602"/>
    </source>
</evidence>
<accession>A0AAN6YZU0</accession>
<proteinExistence type="inferred from homology"/>
<dbReference type="RefSeq" id="XP_062642507.1">
    <property type="nucleotide sequence ID" value="XM_062789656.1"/>
</dbReference>
<gene>
    <name evidence="6" type="ORF">N657DRAFT_583200</name>
</gene>
<keyword evidence="7" id="KW-1185">Reference proteome</keyword>
<comment type="caution">
    <text evidence="6">The sequence shown here is derived from an EMBL/GenBank/DDBJ whole genome shotgun (WGS) entry which is preliminary data.</text>
</comment>
<reference evidence="6" key="2">
    <citation type="submission" date="2023-05" db="EMBL/GenBank/DDBJ databases">
        <authorList>
            <consortium name="Lawrence Berkeley National Laboratory"/>
            <person name="Steindorff A."/>
            <person name="Hensen N."/>
            <person name="Bonometti L."/>
            <person name="Westerberg I."/>
            <person name="Brannstrom I.O."/>
            <person name="Guillou S."/>
            <person name="Cros-Aarteil S."/>
            <person name="Calhoun S."/>
            <person name="Haridas S."/>
            <person name="Kuo A."/>
            <person name="Mondo S."/>
            <person name="Pangilinan J."/>
            <person name="Riley R."/>
            <person name="Labutti K."/>
            <person name="Andreopoulos B."/>
            <person name="Lipzen A."/>
            <person name="Chen C."/>
            <person name="Yanf M."/>
            <person name="Daum C."/>
            <person name="Ng V."/>
            <person name="Clum A."/>
            <person name="Ohm R."/>
            <person name="Martin F."/>
            <person name="Silar P."/>
            <person name="Natvig D."/>
            <person name="Lalanne C."/>
            <person name="Gautier V."/>
            <person name="Ament-Velasquez S.L."/>
            <person name="Kruys A."/>
            <person name="Hutchinson M.I."/>
            <person name="Powell A.J."/>
            <person name="Barry K."/>
            <person name="Miller A.N."/>
            <person name="Grigoriev I.V."/>
            <person name="Debuchy R."/>
            <person name="Gladieux P."/>
            <person name="Thoren M.H."/>
            <person name="Johannesson H."/>
        </authorList>
    </citation>
    <scope>NUCLEOTIDE SEQUENCE</scope>
    <source>
        <strain evidence="6">CBS 731.68</strain>
    </source>
</reference>
<keyword evidence="2 5" id="KW-0479">Metal-binding</keyword>
<dbReference type="GO" id="GO:0046872">
    <property type="term" value="F:metal ion binding"/>
    <property type="evidence" value="ECO:0007669"/>
    <property type="project" value="UniProtKB-KW"/>
</dbReference>
<evidence type="ECO:0000256" key="2">
    <source>
        <dbReference type="ARBA" id="ARBA00022723"/>
    </source>
</evidence>